<dbReference type="InterPro" id="IPR004162">
    <property type="entry name" value="SINA-like_animal"/>
</dbReference>
<dbReference type="Proteomes" id="UP001566132">
    <property type="component" value="Unassembled WGS sequence"/>
</dbReference>
<keyword evidence="1" id="KW-0479">Metal-binding</keyword>
<evidence type="ECO:0000256" key="4">
    <source>
        <dbReference type="PROSITE-ProRule" id="PRU00455"/>
    </source>
</evidence>
<sequence>MFKIPEDILNRLKCHLCDGYLNCKPVMLKDDQQICGKCFKILPLHEKQSCQRQIAFEAIGNCLIFPCRYHQMGCQYTYNFDNENAHEIQCKNRYFTVPDVVTEPSISSTNNNNDPEYENIYSTIGPQWHCFNCNTIIPKSSKNSCLYGHISCDNCKSDMCMACVKNLDGNSKIACKNASKGCKEILYQNDVGAHRDKCPFNDIACPIEKCEKKFMFDALMDHLKQEHVNQVILSNEVTKSVAQKNLHLVFVCYEGVFRMLYYYYVTYVEVVVEYLGPCFKAQEFEFEASVKVNNEVIKKRFSCANWNDYLLASGASFDRKELKIPDEKAIKFQLNLKIFKV</sequence>
<dbReference type="EMBL" id="JBDJPC010000009">
    <property type="protein sequence ID" value="KAL1492060.1"/>
    <property type="molecule type" value="Genomic_DNA"/>
</dbReference>
<keyword evidence="7" id="KW-1185">Reference proteome</keyword>
<evidence type="ECO:0000256" key="2">
    <source>
        <dbReference type="ARBA" id="ARBA00022771"/>
    </source>
</evidence>
<dbReference type="InterPro" id="IPR013083">
    <property type="entry name" value="Znf_RING/FYVE/PHD"/>
</dbReference>
<accession>A0ABD1EBS1</accession>
<dbReference type="Gene3D" id="3.30.40.10">
    <property type="entry name" value="Zinc/RING finger domain, C3HC4 (zinc finger)"/>
    <property type="match status" value="1"/>
</dbReference>
<protein>
    <recommendedName>
        <fullName evidence="5">SIAH-type domain-containing protein</fullName>
    </recommendedName>
</protein>
<dbReference type="InterPro" id="IPR013010">
    <property type="entry name" value="Znf_SIAH"/>
</dbReference>
<name>A0ABD1EBS1_HYPHA</name>
<dbReference type="PANTHER" id="PTHR45877">
    <property type="entry name" value="E3 UBIQUITIN-PROTEIN LIGASE SIAH2"/>
    <property type="match status" value="1"/>
</dbReference>
<dbReference type="PANTHER" id="PTHR45877:SF2">
    <property type="entry name" value="E3 UBIQUITIN-PROTEIN LIGASE SINA-RELATED"/>
    <property type="match status" value="1"/>
</dbReference>
<keyword evidence="2 4" id="KW-0863">Zinc-finger</keyword>
<reference evidence="6 7" key="1">
    <citation type="submission" date="2024-05" db="EMBL/GenBank/DDBJ databases">
        <title>Genetic variation in Jamaican populations of the coffee berry borer (Hypothenemus hampei).</title>
        <authorList>
            <person name="Errbii M."/>
            <person name="Myrie A."/>
        </authorList>
    </citation>
    <scope>NUCLEOTIDE SEQUENCE [LARGE SCALE GENOMIC DNA]</scope>
    <source>
        <strain evidence="6">JA-Hopewell-2020-01-JO</strain>
        <tissue evidence="6">Whole body</tissue>
    </source>
</reference>
<comment type="caution">
    <text evidence="6">The sequence shown here is derived from an EMBL/GenBank/DDBJ whole genome shotgun (WGS) entry which is preliminary data.</text>
</comment>
<evidence type="ECO:0000256" key="1">
    <source>
        <dbReference type="ARBA" id="ARBA00022723"/>
    </source>
</evidence>
<organism evidence="6 7">
    <name type="scientific">Hypothenemus hampei</name>
    <name type="common">Coffee berry borer</name>
    <dbReference type="NCBI Taxonomy" id="57062"/>
    <lineage>
        <taxon>Eukaryota</taxon>
        <taxon>Metazoa</taxon>
        <taxon>Ecdysozoa</taxon>
        <taxon>Arthropoda</taxon>
        <taxon>Hexapoda</taxon>
        <taxon>Insecta</taxon>
        <taxon>Pterygota</taxon>
        <taxon>Neoptera</taxon>
        <taxon>Endopterygota</taxon>
        <taxon>Coleoptera</taxon>
        <taxon>Polyphaga</taxon>
        <taxon>Cucujiformia</taxon>
        <taxon>Curculionidae</taxon>
        <taxon>Scolytinae</taxon>
        <taxon>Hypothenemus</taxon>
    </lineage>
</organism>
<evidence type="ECO:0000313" key="7">
    <source>
        <dbReference type="Proteomes" id="UP001566132"/>
    </source>
</evidence>
<dbReference type="SUPFAM" id="SSF49599">
    <property type="entry name" value="TRAF domain-like"/>
    <property type="match status" value="1"/>
</dbReference>
<evidence type="ECO:0000259" key="5">
    <source>
        <dbReference type="PROSITE" id="PS51081"/>
    </source>
</evidence>
<dbReference type="PROSITE" id="PS51081">
    <property type="entry name" value="ZF_SIAH"/>
    <property type="match status" value="1"/>
</dbReference>
<gene>
    <name evidence="6" type="ORF">ABEB36_012558</name>
</gene>
<evidence type="ECO:0000256" key="3">
    <source>
        <dbReference type="ARBA" id="ARBA00022833"/>
    </source>
</evidence>
<keyword evidence="3" id="KW-0862">Zinc</keyword>
<feature type="domain" description="SIAH-type" evidence="5">
    <location>
        <begin position="170"/>
        <end position="228"/>
    </location>
</feature>
<dbReference type="GO" id="GO:0008270">
    <property type="term" value="F:zinc ion binding"/>
    <property type="evidence" value="ECO:0007669"/>
    <property type="project" value="UniProtKB-KW"/>
</dbReference>
<dbReference type="Pfam" id="PF21361">
    <property type="entry name" value="Sina_ZnF"/>
    <property type="match status" value="1"/>
</dbReference>
<dbReference type="AlphaFoldDB" id="A0ABD1EBS1"/>
<proteinExistence type="predicted"/>
<evidence type="ECO:0000313" key="6">
    <source>
        <dbReference type="EMBL" id="KAL1492060.1"/>
    </source>
</evidence>